<reference evidence="2" key="1">
    <citation type="submission" date="2018-01" db="EMBL/GenBank/DDBJ databases">
        <title>Plasmids of psychrophilic Polaromonas spp. isolated from Arctic and Antarctic glaciers.</title>
        <authorList>
            <person name="Dziewit L."/>
            <person name="Ciok A."/>
        </authorList>
    </citation>
    <scope>NUCLEOTIDE SEQUENCE</scope>
    <source>
        <plasmid evidence="2">pW11NP1</plasmid>
    </source>
</reference>
<dbReference type="RefSeq" id="WP_181377217.1">
    <property type="nucleotide sequence ID" value="NZ_MG869624.1"/>
</dbReference>
<proteinExistence type="predicted"/>
<name>A0A2S1FII3_9BURK</name>
<gene>
    <name evidence="2" type="ORF">pW11NP1_p002</name>
</gene>
<evidence type="ECO:0000313" key="2">
    <source>
        <dbReference type="EMBL" id="AWD72328.1"/>
    </source>
</evidence>
<dbReference type="EMBL" id="MG869624">
    <property type="protein sequence ID" value="AWD72328.1"/>
    <property type="molecule type" value="Genomic_DNA"/>
</dbReference>
<dbReference type="GO" id="GO:0003677">
    <property type="term" value="F:DNA binding"/>
    <property type="evidence" value="ECO:0007669"/>
    <property type="project" value="InterPro"/>
</dbReference>
<sequence>MVFDQVKPDKPSRLASSVALCWATGCRPVEIEKGVQVRLENNVLVVEIRGAKVGPIPVMTPRDLAGKSEIVAGDRGLEWRRLKLNPNLNAATEYLARLCDDGQTHTIDYNKNSLRTRLNEAGKLAIRKMPDGVTISPYTFRHALGSDLKSCDNYSDEEKSMVLGHLSCDSLSVYGRRRHKGGVKPIMAVEASAVPRGEYTDARAIPKKRKLKI</sequence>
<dbReference type="GO" id="GO:0006310">
    <property type="term" value="P:DNA recombination"/>
    <property type="evidence" value="ECO:0007669"/>
    <property type="project" value="UniProtKB-KW"/>
</dbReference>
<keyword evidence="1" id="KW-0233">DNA recombination</keyword>
<accession>A0A2S1FII3</accession>
<organism evidence="2">
    <name type="scientific">Polaromonas sp. W11N</name>
    <dbReference type="NCBI Taxonomy" id="1840303"/>
    <lineage>
        <taxon>Bacteria</taxon>
        <taxon>Pseudomonadati</taxon>
        <taxon>Pseudomonadota</taxon>
        <taxon>Betaproteobacteria</taxon>
        <taxon>Burkholderiales</taxon>
        <taxon>Comamonadaceae</taxon>
        <taxon>Polaromonas</taxon>
    </lineage>
</organism>
<geneLocation type="plasmid" evidence="2">
    <name>pW11NP1</name>
</geneLocation>
<dbReference type="InterPro" id="IPR013762">
    <property type="entry name" value="Integrase-like_cat_sf"/>
</dbReference>
<evidence type="ECO:0000256" key="1">
    <source>
        <dbReference type="ARBA" id="ARBA00023172"/>
    </source>
</evidence>
<dbReference type="SUPFAM" id="SSF56349">
    <property type="entry name" value="DNA breaking-rejoining enzymes"/>
    <property type="match status" value="1"/>
</dbReference>
<dbReference type="GO" id="GO:0015074">
    <property type="term" value="P:DNA integration"/>
    <property type="evidence" value="ECO:0007669"/>
    <property type="project" value="InterPro"/>
</dbReference>
<dbReference type="Gene3D" id="1.10.443.10">
    <property type="entry name" value="Intergrase catalytic core"/>
    <property type="match status" value="1"/>
</dbReference>
<keyword evidence="2" id="KW-0614">Plasmid</keyword>
<protein>
    <submittedName>
        <fullName evidence="2">Putative recombinase</fullName>
    </submittedName>
</protein>
<dbReference type="AlphaFoldDB" id="A0A2S1FII3"/>
<dbReference type="InterPro" id="IPR011010">
    <property type="entry name" value="DNA_brk_join_enz"/>
</dbReference>
<dbReference type="PROSITE" id="PS51257">
    <property type="entry name" value="PROKAR_LIPOPROTEIN"/>
    <property type="match status" value="1"/>
</dbReference>